<dbReference type="GeneID" id="112279079"/>
<keyword evidence="10" id="KW-0175">Coiled coil</keyword>
<dbReference type="CDD" id="cd00086">
    <property type="entry name" value="homeodomain"/>
    <property type="match status" value="1"/>
</dbReference>
<comment type="subcellular location">
    <subcellularLocation>
        <location evidence="1 8 9">Nucleus</location>
    </subcellularLocation>
</comment>
<dbReference type="EnsemblPlants" id="Pp3c2_4940V3.6">
    <property type="protein sequence ID" value="Pp3c2_4940V3.6"/>
    <property type="gene ID" value="Pp3c2_4940"/>
</dbReference>
<feature type="DNA-binding region" description="Homeobox" evidence="8">
    <location>
        <begin position="93"/>
        <end position="152"/>
    </location>
</feature>
<evidence type="ECO:0000259" key="12">
    <source>
        <dbReference type="PROSITE" id="PS50071"/>
    </source>
</evidence>
<dbReference type="InterPro" id="IPR045224">
    <property type="entry name" value="HDZip_class_I_plant"/>
</dbReference>
<keyword evidence="15" id="KW-1185">Reference proteome</keyword>
<dbReference type="EnsemblPlants" id="Pp3c2_4940V3.5">
    <property type="protein sequence ID" value="Pp3c2_4940V3.5"/>
    <property type="gene ID" value="Pp3c2_4940"/>
</dbReference>
<dbReference type="PROSITE" id="PS00027">
    <property type="entry name" value="HOMEOBOX_1"/>
    <property type="match status" value="1"/>
</dbReference>
<feature type="compositionally biased region" description="Polar residues" evidence="11">
    <location>
        <begin position="249"/>
        <end position="258"/>
    </location>
</feature>
<dbReference type="Gramene" id="Pp3c2_4940V3.1">
    <property type="protein sequence ID" value="Pp3c2_4940V3.1"/>
    <property type="gene ID" value="Pp3c2_4940"/>
</dbReference>
<keyword evidence="4 8" id="KW-0371">Homeobox</keyword>
<dbReference type="FunCoup" id="A9RG47">
    <property type="interactions" value="16"/>
</dbReference>
<evidence type="ECO:0000256" key="1">
    <source>
        <dbReference type="ARBA" id="ARBA00004123"/>
    </source>
</evidence>
<feature type="domain" description="Homeobox" evidence="12">
    <location>
        <begin position="91"/>
        <end position="151"/>
    </location>
</feature>
<dbReference type="Gramene" id="Pp3c2_4940V3.6">
    <property type="protein sequence ID" value="Pp3c2_4940V3.6"/>
    <property type="gene ID" value="Pp3c2_4940"/>
</dbReference>
<feature type="region of interest" description="Disordered" evidence="11">
    <location>
        <begin position="205"/>
        <end position="235"/>
    </location>
</feature>
<dbReference type="GO" id="GO:0005634">
    <property type="term" value="C:nucleus"/>
    <property type="evidence" value="ECO:0000318"/>
    <property type="project" value="GO_Central"/>
</dbReference>
<dbReference type="InterPro" id="IPR000047">
    <property type="entry name" value="HTH_motif"/>
</dbReference>
<protein>
    <recommendedName>
        <fullName evidence="12">Homeobox domain-containing protein</fullName>
    </recommendedName>
</protein>
<dbReference type="InterPro" id="IPR003106">
    <property type="entry name" value="Leu_zip_homeo"/>
</dbReference>
<keyword evidence="6 8" id="KW-0539">Nucleus</keyword>
<evidence type="ECO:0000256" key="8">
    <source>
        <dbReference type="PROSITE-ProRule" id="PRU00108"/>
    </source>
</evidence>
<reference evidence="14" key="3">
    <citation type="submission" date="2020-12" db="UniProtKB">
        <authorList>
            <consortium name="EnsemblPlants"/>
        </authorList>
    </citation>
    <scope>IDENTIFICATION</scope>
</reference>
<dbReference type="PROSITE" id="PS50071">
    <property type="entry name" value="HOMEOBOX_2"/>
    <property type="match status" value="1"/>
</dbReference>
<feature type="compositionally biased region" description="Polar residues" evidence="11">
    <location>
        <begin position="206"/>
        <end position="233"/>
    </location>
</feature>
<dbReference type="GO" id="GO:0045893">
    <property type="term" value="P:positive regulation of DNA-templated transcription"/>
    <property type="evidence" value="ECO:0000318"/>
    <property type="project" value="GO_Central"/>
</dbReference>
<keyword evidence="3 8" id="KW-0238">DNA-binding</keyword>
<keyword evidence="5" id="KW-0804">Transcription</keyword>
<dbReference type="InterPro" id="IPR001356">
    <property type="entry name" value="HD"/>
</dbReference>
<dbReference type="KEGG" id="ppp:112279079"/>
<evidence type="ECO:0000313" key="13">
    <source>
        <dbReference type="EMBL" id="PNR59443.1"/>
    </source>
</evidence>
<organism evidence="13">
    <name type="scientific">Physcomitrium patens</name>
    <name type="common">Spreading-leaved earth moss</name>
    <name type="synonym">Physcomitrella patens</name>
    <dbReference type="NCBI Taxonomy" id="3218"/>
    <lineage>
        <taxon>Eukaryota</taxon>
        <taxon>Viridiplantae</taxon>
        <taxon>Streptophyta</taxon>
        <taxon>Embryophyta</taxon>
        <taxon>Bryophyta</taxon>
        <taxon>Bryophytina</taxon>
        <taxon>Bryopsida</taxon>
        <taxon>Funariidae</taxon>
        <taxon>Funariales</taxon>
        <taxon>Funariaceae</taxon>
        <taxon>Physcomitrium</taxon>
    </lineage>
</organism>
<dbReference type="Gramene" id="Pp3c2_4940V3.5">
    <property type="protein sequence ID" value="Pp3c2_4940V3.5"/>
    <property type="gene ID" value="Pp3c2_4940"/>
</dbReference>
<keyword evidence="2" id="KW-0805">Transcription regulation</keyword>
<dbReference type="Pfam" id="PF00046">
    <property type="entry name" value="Homeodomain"/>
    <property type="match status" value="1"/>
</dbReference>
<dbReference type="EnsemblPlants" id="Pp3c2_4940V3.4">
    <property type="protein sequence ID" value="Pp3c2_4940V3.4"/>
    <property type="gene ID" value="Pp3c2_4940"/>
</dbReference>
<dbReference type="AlphaFoldDB" id="A9RG47"/>
<evidence type="ECO:0000256" key="11">
    <source>
        <dbReference type="SAM" id="MobiDB-lite"/>
    </source>
</evidence>
<comment type="similarity">
    <text evidence="7">Belongs to the HD-ZIP homeobox family. Class I subfamily.</text>
</comment>
<gene>
    <name evidence="14" type="primary">LOC112279079</name>
    <name evidence="13" type="ORF">PHYPA_002234</name>
</gene>
<evidence type="ECO:0000256" key="6">
    <source>
        <dbReference type="ARBA" id="ARBA00023242"/>
    </source>
</evidence>
<evidence type="ECO:0000313" key="14">
    <source>
        <dbReference type="EnsemblPlants" id="Pp3c2_4940V3.1"/>
    </source>
</evidence>
<dbReference type="OrthoDB" id="6159439at2759"/>
<name>A9RG47_PHYPA</name>
<dbReference type="GO" id="GO:0042802">
    <property type="term" value="F:identical protein binding"/>
    <property type="evidence" value="ECO:0007669"/>
    <property type="project" value="UniProtKB-ARBA"/>
</dbReference>
<dbReference type="PANTHER" id="PTHR24326:SF606">
    <property type="entry name" value="HOMEOBOX-LEUCINE ZIPPER PROTEIN ATHB-54"/>
    <property type="match status" value="1"/>
</dbReference>
<dbReference type="SUPFAM" id="SSF46689">
    <property type="entry name" value="Homeodomain-like"/>
    <property type="match status" value="1"/>
</dbReference>
<dbReference type="RefSeq" id="XP_024368951.1">
    <property type="nucleotide sequence ID" value="XM_024513183.2"/>
</dbReference>
<evidence type="ECO:0000256" key="9">
    <source>
        <dbReference type="RuleBase" id="RU000682"/>
    </source>
</evidence>
<sequence>MVVPSLPAFGGQNAMLRRNIDNNTDTLISLLQGSCSPRVSMQQGYVAVPRSSESLENMMGACGQKLPYFSSFDGPSVEEQEDVDEGIDEFAHHVEKKRRLSLEQVRSLERNFEVENKLEPERKMQLAKELGLQPRQVAVWFQNRRARWKTKQLERDYETLKKAYDRLKADFEAVTLDTSALKAEVSRLKGISNDDVKPAEFVQGKCDTTSHPASPAQSERSDIVSSRNRTTPTIHVDPVAPEEAGAHLTMSSDSNSSEVMDADSPRTSHTSASRSTLSTSVVQPDEGLGVAQYPHFSPENFVGPNMPEICADQSLASQVKLEEIHSFNPDQTFLLLPNWWDWA</sequence>
<evidence type="ECO:0000256" key="5">
    <source>
        <dbReference type="ARBA" id="ARBA00023163"/>
    </source>
</evidence>
<dbReference type="PRINTS" id="PR00031">
    <property type="entry name" value="HTHREPRESSR"/>
</dbReference>
<dbReference type="EnsemblPlants" id="Pp3c2_4940V3.1">
    <property type="protein sequence ID" value="Pp3c2_4940V3.1"/>
    <property type="gene ID" value="Pp3c2_4940"/>
</dbReference>
<dbReference type="FunFam" id="1.10.10.60:FF:000159">
    <property type="entry name" value="Homeobox-leucine zipper protein HAT5"/>
    <property type="match status" value="1"/>
</dbReference>
<feature type="region of interest" description="Disordered" evidence="11">
    <location>
        <begin position="249"/>
        <end position="280"/>
    </location>
</feature>
<dbReference type="InterPro" id="IPR009057">
    <property type="entry name" value="Homeodomain-like_sf"/>
</dbReference>
<evidence type="ECO:0000256" key="10">
    <source>
        <dbReference type="SAM" id="Coils"/>
    </source>
</evidence>
<dbReference type="Gene3D" id="1.10.10.60">
    <property type="entry name" value="Homeodomain-like"/>
    <property type="match status" value="1"/>
</dbReference>
<dbReference type="GO" id="GO:0043565">
    <property type="term" value="F:sequence-specific DNA binding"/>
    <property type="evidence" value="ECO:0000318"/>
    <property type="project" value="GO_Central"/>
</dbReference>
<evidence type="ECO:0000256" key="7">
    <source>
        <dbReference type="ARBA" id="ARBA00025748"/>
    </source>
</evidence>
<dbReference type="InterPro" id="IPR017970">
    <property type="entry name" value="Homeobox_CS"/>
</dbReference>
<reference evidence="13 15" key="2">
    <citation type="journal article" date="2018" name="Plant J.">
        <title>The Physcomitrella patens chromosome-scale assembly reveals moss genome structure and evolution.</title>
        <authorList>
            <person name="Lang D."/>
            <person name="Ullrich K.K."/>
            <person name="Murat F."/>
            <person name="Fuchs J."/>
            <person name="Jenkins J."/>
            <person name="Haas F.B."/>
            <person name="Piednoel M."/>
            <person name="Gundlach H."/>
            <person name="Van Bel M."/>
            <person name="Meyberg R."/>
            <person name="Vives C."/>
            <person name="Morata J."/>
            <person name="Symeonidi A."/>
            <person name="Hiss M."/>
            <person name="Muchero W."/>
            <person name="Kamisugi Y."/>
            <person name="Saleh O."/>
            <person name="Blanc G."/>
            <person name="Decker E.L."/>
            <person name="van Gessel N."/>
            <person name="Grimwood J."/>
            <person name="Hayes R.D."/>
            <person name="Graham S.W."/>
            <person name="Gunter L.E."/>
            <person name="McDaniel S.F."/>
            <person name="Hoernstein S.N.W."/>
            <person name="Larsson A."/>
            <person name="Li F.W."/>
            <person name="Perroud P.F."/>
            <person name="Phillips J."/>
            <person name="Ranjan P."/>
            <person name="Rokshar D.S."/>
            <person name="Rothfels C.J."/>
            <person name="Schneider L."/>
            <person name="Shu S."/>
            <person name="Stevenson D.W."/>
            <person name="Thummler F."/>
            <person name="Tillich M."/>
            <person name="Villarreal Aguilar J.C."/>
            <person name="Widiez T."/>
            <person name="Wong G.K."/>
            <person name="Wymore A."/>
            <person name="Zhang Y."/>
            <person name="Zimmer A.D."/>
            <person name="Quatrano R.S."/>
            <person name="Mayer K.F.X."/>
            <person name="Goodstein D."/>
            <person name="Casacuberta J.M."/>
            <person name="Vandepoele K."/>
            <person name="Reski R."/>
            <person name="Cuming A.C."/>
            <person name="Tuskan G.A."/>
            <person name="Maumus F."/>
            <person name="Salse J."/>
            <person name="Schmutz J."/>
            <person name="Rensing S.A."/>
        </authorList>
    </citation>
    <scope>NUCLEOTIDE SEQUENCE [LARGE SCALE GENOMIC DNA]</scope>
    <source>
        <strain evidence="14 15">cv. Gransden 2004</strain>
    </source>
</reference>
<accession>A9RG47</accession>
<dbReference type="EMBL" id="ABEU02000002">
    <property type="protein sequence ID" value="PNR59443.1"/>
    <property type="molecule type" value="Genomic_DNA"/>
</dbReference>
<dbReference type="Pfam" id="PF02183">
    <property type="entry name" value="HALZ"/>
    <property type="match status" value="1"/>
</dbReference>
<dbReference type="GO" id="GO:0000981">
    <property type="term" value="F:DNA-binding transcription factor activity, RNA polymerase II-specific"/>
    <property type="evidence" value="ECO:0007669"/>
    <property type="project" value="InterPro"/>
</dbReference>
<evidence type="ECO:0000256" key="2">
    <source>
        <dbReference type="ARBA" id="ARBA00023015"/>
    </source>
</evidence>
<evidence type="ECO:0000256" key="4">
    <source>
        <dbReference type="ARBA" id="ARBA00023155"/>
    </source>
</evidence>
<evidence type="ECO:0000256" key="3">
    <source>
        <dbReference type="ARBA" id="ARBA00023125"/>
    </source>
</evidence>
<feature type="coiled-coil region" evidence="10">
    <location>
        <begin position="143"/>
        <end position="170"/>
    </location>
</feature>
<dbReference type="Proteomes" id="UP000006727">
    <property type="component" value="Chromosome 2"/>
</dbReference>
<proteinExistence type="inferred from homology"/>
<feature type="compositionally biased region" description="Polar residues" evidence="11">
    <location>
        <begin position="265"/>
        <end position="280"/>
    </location>
</feature>
<dbReference type="PANTHER" id="PTHR24326">
    <property type="entry name" value="HOMEOBOX-LEUCINE ZIPPER PROTEIN"/>
    <property type="match status" value="1"/>
</dbReference>
<dbReference type="SMART" id="SM00389">
    <property type="entry name" value="HOX"/>
    <property type="match status" value="1"/>
</dbReference>
<dbReference type="Gramene" id="Pp3c2_4940V3.4">
    <property type="protein sequence ID" value="Pp3c2_4940V3.4"/>
    <property type="gene ID" value="Pp3c2_4940"/>
</dbReference>
<evidence type="ECO:0000313" key="15">
    <source>
        <dbReference type="Proteomes" id="UP000006727"/>
    </source>
</evidence>
<reference evidence="13 15" key="1">
    <citation type="journal article" date="2008" name="Science">
        <title>The Physcomitrella genome reveals evolutionary insights into the conquest of land by plants.</title>
        <authorList>
            <person name="Rensing S."/>
            <person name="Lang D."/>
            <person name="Zimmer A."/>
            <person name="Terry A."/>
            <person name="Salamov A."/>
            <person name="Shapiro H."/>
            <person name="Nishiyama T."/>
            <person name="Perroud P.-F."/>
            <person name="Lindquist E."/>
            <person name="Kamisugi Y."/>
            <person name="Tanahashi T."/>
            <person name="Sakakibara K."/>
            <person name="Fujita T."/>
            <person name="Oishi K."/>
            <person name="Shin-I T."/>
            <person name="Kuroki Y."/>
            <person name="Toyoda A."/>
            <person name="Suzuki Y."/>
            <person name="Hashimoto A."/>
            <person name="Yamaguchi K."/>
            <person name="Sugano A."/>
            <person name="Kohara Y."/>
            <person name="Fujiyama A."/>
            <person name="Anterola A."/>
            <person name="Aoki S."/>
            <person name="Ashton N."/>
            <person name="Barbazuk W.B."/>
            <person name="Barker E."/>
            <person name="Bennetzen J."/>
            <person name="Bezanilla M."/>
            <person name="Blankenship R."/>
            <person name="Cho S.H."/>
            <person name="Dutcher S."/>
            <person name="Estelle M."/>
            <person name="Fawcett J.A."/>
            <person name="Gundlach H."/>
            <person name="Hanada K."/>
            <person name="Heyl A."/>
            <person name="Hicks K.A."/>
            <person name="Hugh J."/>
            <person name="Lohr M."/>
            <person name="Mayer K."/>
            <person name="Melkozernov A."/>
            <person name="Murata T."/>
            <person name="Nelson D."/>
            <person name="Pils B."/>
            <person name="Prigge M."/>
            <person name="Reiss B."/>
            <person name="Renner T."/>
            <person name="Rombauts S."/>
            <person name="Rushton P."/>
            <person name="Sanderfoot A."/>
            <person name="Schween G."/>
            <person name="Shiu S.-H."/>
            <person name="Stueber K."/>
            <person name="Theodoulou F.L."/>
            <person name="Tu H."/>
            <person name="Van de Peer Y."/>
            <person name="Verrier P.J."/>
            <person name="Waters E."/>
            <person name="Wood A."/>
            <person name="Yang L."/>
            <person name="Cove D."/>
            <person name="Cuming A."/>
            <person name="Hasebe M."/>
            <person name="Lucas S."/>
            <person name="Mishler D.B."/>
            <person name="Reski R."/>
            <person name="Grigoriev I."/>
            <person name="Quatrano R.S."/>
            <person name="Boore J.L."/>
        </authorList>
    </citation>
    <scope>NUCLEOTIDE SEQUENCE [LARGE SCALE GENOMIC DNA]</scope>
    <source>
        <strain evidence="14 15">cv. Gransden 2004</strain>
    </source>
</reference>